<protein>
    <submittedName>
        <fullName evidence="2">Uncharacterized protein</fullName>
    </submittedName>
</protein>
<dbReference type="Proteomes" id="UP001186944">
    <property type="component" value="Unassembled WGS sequence"/>
</dbReference>
<organism evidence="2 3">
    <name type="scientific">Pinctada imbricata</name>
    <name type="common">Atlantic pearl-oyster</name>
    <name type="synonym">Pinctada martensii</name>
    <dbReference type="NCBI Taxonomy" id="66713"/>
    <lineage>
        <taxon>Eukaryota</taxon>
        <taxon>Metazoa</taxon>
        <taxon>Spiralia</taxon>
        <taxon>Lophotrochozoa</taxon>
        <taxon>Mollusca</taxon>
        <taxon>Bivalvia</taxon>
        <taxon>Autobranchia</taxon>
        <taxon>Pteriomorphia</taxon>
        <taxon>Pterioida</taxon>
        <taxon>Pterioidea</taxon>
        <taxon>Pteriidae</taxon>
        <taxon>Pinctada</taxon>
    </lineage>
</organism>
<reference evidence="2" key="1">
    <citation type="submission" date="2019-08" db="EMBL/GenBank/DDBJ databases">
        <title>The improved chromosome-level genome for the pearl oyster Pinctada fucata martensii using PacBio sequencing and Hi-C.</title>
        <authorList>
            <person name="Zheng Z."/>
        </authorList>
    </citation>
    <scope>NUCLEOTIDE SEQUENCE</scope>
    <source>
        <strain evidence="2">ZZ-2019</strain>
        <tissue evidence="2">Adductor muscle</tissue>
    </source>
</reference>
<proteinExistence type="predicted"/>
<sequence>MMRTALREGRRIPIQCILRMTSVFQKKRQVLINAKHDMSGYKDDSETNANNKNNSRDFETYSKQRKYLGFGTRSAVSPIHRLNKILPDEYQVKQLDSSPTNQGKVDESSNYNGHENSKNLNVSEVDTNECRNEENDGVILHSVSEKTSVQSEQKNYTELRKRLKISKHLSPTERLKCQLPEHFYPENK</sequence>
<keyword evidence="3" id="KW-1185">Reference proteome</keyword>
<dbReference type="AlphaFoldDB" id="A0AA88Y248"/>
<accession>A0AA88Y248</accession>
<dbReference type="EMBL" id="VSWD01000009">
    <property type="protein sequence ID" value="KAK3092429.1"/>
    <property type="molecule type" value="Genomic_DNA"/>
</dbReference>
<name>A0AA88Y248_PINIB</name>
<evidence type="ECO:0000313" key="3">
    <source>
        <dbReference type="Proteomes" id="UP001186944"/>
    </source>
</evidence>
<gene>
    <name evidence="2" type="ORF">FSP39_002715</name>
</gene>
<feature type="region of interest" description="Disordered" evidence="1">
    <location>
        <begin position="92"/>
        <end position="119"/>
    </location>
</feature>
<evidence type="ECO:0000256" key="1">
    <source>
        <dbReference type="SAM" id="MobiDB-lite"/>
    </source>
</evidence>
<comment type="caution">
    <text evidence="2">The sequence shown here is derived from an EMBL/GenBank/DDBJ whole genome shotgun (WGS) entry which is preliminary data.</text>
</comment>
<feature type="compositionally biased region" description="Polar residues" evidence="1">
    <location>
        <begin position="94"/>
        <end position="119"/>
    </location>
</feature>
<evidence type="ECO:0000313" key="2">
    <source>
        <dbReference type="EMBL" id="KAK3092429.1"/>
    </source>
</evidence>
<feature type="region of interest" description="Disordered" evidence="1">
    <location>
        <begin position="39"/>
        <end position="60"/>
    </location>
</feature>